<accession>A0A090QRS2</accession>
<evidence type="ECO:0000313" key="3">
    <source>
        <dbReference type="Proteomes" id="UP000029221"/>
    </source>
</evidence>
<sequence length="41" mass="4745">MLDQFKKSNHAIAAVELVDRLKEKVNKTTVYRALERLEDDG</sequence>
<evidence type="ECO:0000259" key="1">
    <source>
        <dbReference type="Pfam" id="PF07106"/>
    </source>
</evidence>
<feature type="domain" description="Homologous-pairing protein 2 winged helix" evidence="1">
    <location>
        <begin position="5"/>
        <end position="41"/>
    </location>
</feature>
<organism evidence="2 3">
    <name type="scientific">Nonlabens tegetincola</name>
    <dbReference type="NCBI Taxonomy" id="323273"/>
    <lineage>
        <taxon>Bacteria</taxon>
        <taxon>Pseudomonadati</taxon>
        <taxon>Bacteroidota</taxon>
        <taxon>Flavobacteriia</taxon>
        <taxon>Flavobacteriales</taxon>
        <taxon>Flavobacteriaceae</taxon>
        <taxon>Nonlabens</taxon>
    </lineage>
</organism>
<keyword evidence="3" id="KW-1185">Reference proteome</keyword>
<reference evidence="2" key="1">
    <citation type="journal article" date="2014" name="Genome Announc.">
        <title>Draft Genome Sequences of Marine Flavobacterium Nonlabens Strains NR17, NR24, NR27, NR32, NR33, and Ara13.</title>
        <authorList>
            <person name="Nakanishi M."/>
            <person name="Meirelles P."/>
            <person name="Suzuki R."/>
            <person name="Takatani N."/>
            <person name="Mino S."/>
            <person name="Suda W."/>
            <person name="Oshima K."/>
            <person name="Hattori M."/>
            <person name="Ohkuma M."/>
            <person name="Hosokawa M."/>
            <person name="Miyashita K."/>
            <person name="Thompson F.L."/>
            <person name="Niwa A."/>
            <person name="Sawabe T."/>
            <person name="Sawabe T."/>
        </authorList>
    </citation>
    <scope>NUCLEOTIDE SEQUENCE [LARGE SCALE GENOMIC DNA]</scope>
    <source>
        <strain evidence="2">JCM 19294</strain>
    </source>
</reference>
<gene>
    <name evidence="2" type="ORF">JCM19294_829</name>
</gene>
<dbReference type="Pfam" id="PF07106">
    <property type="entry name" value="WHD_TBPIP"/>
    <property type="match status" value="1"/>
</dbReference>
<dbReference type="Proteomes" id="UP000029221">
    <property type="component" value="Unassembled WGS sequence"/>
</dbReference>
<evidence type="ECO:0000313" key="2">
    <source>
        <dbReference type="EMBL" id="GAK98196.1"/>
    </source>
</evidence>
<dbReference type="Gene3D" id="1.10.10.10">
    <property type="entry name" value="Winged helix-like DNA-binding domain superfamily/Winged helix DNA-binding domain"/>
    <property type="match status" value="1"/>
</dbReference>
<dbReference type="InterPro" id="IPR036388">
    <property type="entry name" value="WH-like_DNA-bd_sf"/>
</dbReference>
<dbReference type="InterPro" id="IPR010776">
    <property type="entry name" value="Hop2_WH_dom"/>
</dbReference>
<dbReference type="EMBL" id="BBML01000009">
    <property type="protein sequence ID" value="GAK98196.1"/>
    <property type="molecule type" value="Genomic_DNA"/>
</dbReference>
<protein>
    <recommendedName>
        <fullName evidence="1">Homologous-pairing protein 2 winged helix domain-containing protein</fullName>
    </recommendedName>
</protein>
<name>A0A090QRS2_9FLAO</name>
<comment type="caution">
    <text evidence="2">The sequence shown here is derived from an EMBL/GenBank/DDBJ whole genome shotgun (WGS) entry which is preliminary data.</text>
</comment>
<dbReference type="STRING" id="319236.BST91_05375"/>
<dbReference type="AlphaFoldDB" id="A0A090QRS2"/>
<proteinExistence type="predicted"/>